<sequence length="480" mass="52172">MSGSPEGIYEPGIVDPGVPVPHPTQSFWLSSPHPLANHQSPWPTHAVDVAIIGSGITGTNIARTLLQKQPNLRIVVLEARSLCSGATGRNGGHIKTMSFASWEQRKAAYGIKEAVRITAFEHSHLDTLERAARENGIDCDLVRTEGVDAYFDQATFDHARAALDDMLAHAPELAAQYTVYTNPDRLHRVMKLSPRCVGAIGVPAASVWPYKLVTGLMARMIESGKLNVQTNTTVTFIDDENNTDFAAVHTTRGTIRACHVVHATNGWLGHLLPELRPFISPVRGNVVRYAPSSPASSTESAPASPFALDPSFSFWLRYATHDYDYLIQRRTGAIVVGRANTGRRATADDSQTDLAPMAHLRGFAGEVLAPPPPPPPPAASSPSPTIDHAWSGILAFVQDASPFIGPLPGRRRRQRQWVCGAYHGIGMVKAFRAAEMVAGMLLGEELADEYPRSMLITEGRLRRLRASLEECGAGLEKPRL</sequence>
<dbReference type="OrthoDB" id="429143at2759"/>
<organism evidence="2 3">
    <name type="scientific">Lasiodiplodia theobromae</name>
    <dbReference type="NCBI Taxonomy" id="45133"/>
    <lineage>
        <taxon>Eukaryota</taxon>
        <taxon>Fungi</taxon>
        <taxon>Dikarya</taxon>
        <taxon>Ascomycota</taxon>
        <taxon>Pezizomycotina</taxon>
        <taxon>Dothideomycetes</taxon>
        <taxon>Dothideomycetes incertae sedis</taxon>
        <taxon>Botryosphaeriales</taxon>
        <taxon>Botryosphaeriaceae</taxon>
        <taxon>Lasiodiplodia</taxon>
    </lineage>
</organism>
<dbReference type="AlphaFoldDB" id="A0A5N5CZ46"/>
<evidence type="ECO:0000313" key="3">
    <source>
        <dbReference type="Proteomes" id="UP000325902"/>
    </source>
</evidence>
<dbReference type="InterPro" id="IPR006076">
    <property type="entry name" value="FAD-dep_OxRdtase"/>
</dbReference>
<feature type="domain" description="FAD dependent oxidoreductase" evidence="1">
    <location>
        <begin position="48"/>
        <end position="438"/>
    </location>
</feature>
<dbReference type="Proteomes" id="UP000325902">
    <property type="component" value="Unassembled WGS sequence"/>
</dbReference>
<dbReference type="EMBL" id="VCHE01000128">
    <property type="protein sequence ID" value="KAB2570633.1"/>
    <property type="molecule type" value="Genomic_DNA"/>
</dbReference>
<evidence type="ECO:0000313" key="2">
    <source>
        <dbReference type="EMBL" id="KAB2570633.1"/>
    </source>
</evidence>
<gene>
    <name evidence="2" type="primary">puuB_0</name>
    <name evidence="2" type="ORF">DBV05_g10693</name>
</gene>
<accession>A0A5N5CZ46</accession>
<dbReference type="PANTHER" id="PTHR13847">
    <property type="entry name" value="SARCOSINE DEHYDROGENASE-RELATED"/>
    <property type="match status" value="1"/>
</dbReference>
<comment type="caution">
    <text evidence="2">The sequence shown here is derived from an EMBL/GenBank/DDBJ whole genome shotgun (WGS) entry which is preliminary data.</text>
</comment>
<dbReference type="GO" id="GO:0005737">
    <property type="term" value="C:cytoplasm"/>
    <property type="evidence" value="ECO:0007669"/>
    <property type="project" value="TreeGrafter"/>
</dbReference>
<dbReference type="Pfam" id="PF01266">
    <property type="entry name" value="DAO"/>
    <property type="match status" value="1"/>
</dbReference>
<dbReference type="SUPFAM" id="SSF51905">
    <property type="entry name" value="FAD/NAD(P)-binding domain"/>
    <property type="match status" value="1"/>
</dbReference>
<dbReference type="InterPro" id="IPR036188">
    <property type="entry name" value="FAD/NAD-bd_sf"/>
</dbReference>
<keyword evidence="3" id="KW-1185">Reference proteome</keyword>
<proteinExistence type="predicted"/>
<evidence type="ECO:0000259" key="1">
    <source>
        <dbReference type="Pfam" id="PF01266"/>
    </source>
</evidence>
<reference evidence="2 3" key="1">
    <citation type="journal article" date="2019" name="Sci. Rep.">
        <title>A multi-omics analysis of the grapevine pathogen Lasiodiplodia theobromae reveals that temperature affects the expression of virulence- and pathogenicity-related genes.</title>
        <authorList>
            <person name="Felix C."/>
            <person name="Meneses R."/>
            <person name="Goncalves M.F.M."/>
            <person name="Tilleman L."/>
            <person name="Duarte A.S."/>
            <person name="Jorrin-Novo J.V."/>
            <person name="Van de Peer Y."/>
            <person name="Deforce D."/>
            <person name="Van Nieuwerburgh F."/>
            <person name="Esteves A.C."/>
            <person name="Alves A."/>
        </authorList>
    </citation>
    <scope>NUCLEOTIDE SEQUENCE [LARGE SCALE GENOMIC DNA]</scope>
    <source>
        <strain evidence="2 3">LA-SOL3</strain>
    </source>
</reference>
<dbReference type="PANTHER" id="PTHR13847:SF213">
    <property type="entry name" value="DEPENDENT OXIDOREDUCTASE, PUTATIVE-RELATED"/>
    <property type="match status" value="1"/>
</dbReference>
<protein>
    <submittedName>
        <fullName evidence="2">Gamma-glutamylputrescine oxidoreductase</fullName>
    </submittedName>
</protein>
<dbReference type="Gene3D" id="3.50.50.60">
    <property type="entry name" value="FAD/NAD(P)-binding domain"/>
    <property type="match status" value="1"/>
</dbReference>
<name>A0A5N5CZ46_9PEZI</name>
<dbReference type="Gene3D" id="3.30.9.10">
    <property type="entry name" value="D-Amino Acid Oxidase, subunit A, domain 2"/>
    <property type="match status" value="1"/>
</dbReference>